<accession>X1NMA6</accession>
<sequence>MNICVISEEMNVPFDEGIKNFAYNLVKQLSKDNSVLALSILGDKTNGRYIERLKVNKTFLSYSLFKRIRHFDPVVVLYIPSPSATIFSFMRTKVLRLYTRKTKVVMVALQPREYSFLSRKLMPLLIPDLILVQSASLLKQLSTFGCCVELIPSAVDLERFHPITKERKLGLRSKYGIDADKFATLHVGHMNRNRNIQILKKLQGDNNQMLVVGSTATEQDKDLLDELRIAGVKVITGYLENIEEI</sequence>
<feature type="non-terminal residue" evidence="1">
    <location>
        <position position="245"/>
    </location>
</feature>
<evidence type="ECO:0008006" key="2">
    <source>
        <dbReference type="Google" id="ProtNLM"/>
    </source>
</evidence>
<dbReference type="SUPFAM" id="SSF53756">
    <property type="entry name" value="UDP-Glycosyltransferase/glycogen phosphorylase"/>
    <property type="match status" value="1"/>
</dbReference>
<evidence type="ECO:0000313" key="1">
    <source>
        <dbReference type="EMBL" id="GAI44738.1"/>
    </source>
</evidence>
<protein>
    <recommendedName>
        <fullName evidence="2">Glycosyltransferase subfamily 4-like N-terminal domain-containing protein</fullName>
    </recommendedName>
</protein>
<proteinExistence type="predicted"/>
<dbReference type="Gene3D" id="3.40.50.2000">
    <property type="entry name" value="Glycogen Phosphorylase B"/>
    <property type="match status" value="2"/>
</dbReference>
<dbReference type="EMBL" id="BARV01024157">
    <property type="protein sequence ID" value="GAI44738.1"/>
    <property type="molecule type" value="Genomic_DNA"/>
</dbReference>
<comment type="caution">
    <text evidence="1">The sequence shown here is derived from an EMBL/GenBank/DDBJ whole genome shotgun (WGS) entry which is preliminary data.</text>
</comment>
<reference evidence="1" key="1">
    <citation type="journal article" date="2014" name="Front. Microbiol.">
        <title>High frequency of phylogenetically diverse reductive dehalogenase-homologous genes in deep subseafloor sedimentary metagenomes.</title>
        <authorList>
            <person name="Kawai M."/>
            <person name="Futagami T."/>
            <person name="Toyoda A."/>
            <person name="Takaki Y."/>
            <person name="Nishi S."/>
            <person name="Hori S."/>
            <person name="Arai W."/>
            <person name="Tsubouchi T."/>
            <person name="Morono Y."/>
            <person name="Uchiyama I."/>
            <person name="Ito T."/>
            <person name="Fujiyama A."/>
            <person name="Inagaki F."/>
            <person name="Takami H."/>
        </authorList>
    </citation>
    <scope>NUCLEOTIDE SEQUENCE</scope>
    <source>
        <strain evidence="1">Expedition CK06-06</strain>
    </source>
</reference>
<name>X1NMA6_9ZZZZ</name>
<gene>
    <name evidence="1" type="ORF">S06H3_39482</name>
</gene>
<dbReference type="AlphaFoldDB" id="X1NMA6"/>
<organism evidence="1">
    <name type="scientific">marine sediment metagenome</name>
    <dbReference type="NCBI Taxonomy" id="412755"/>
    <lineage>
        <taxon>unclassified sequences</taxon>
        <taxon>metagenomes</taxon>
        <taxon>ecological metagenomes</taxon>
    </lineage>
</organism>